<feature type="compositionally biased region" description="Low complexity" evidence="1">
    <location>
        <begin position="329"/>
        <end position="339"/>
    </location>
</feature>
<evidence type="ECO:0000256" key="2">
    <source>
        <dbReference type="SAM" id="SignalP"/>
    </source>
</evidence>
<keyword evidence="2" id="KW-0732">Signal</keyword>
<dbReference type="EMBL" id="JAPQKO010000005">
    <property type="protein sequence ID" value="KAJ5161541.1"/>
    <property type="molecule type" value="Genomic_DNA"/>
</dbReference>
<dbReference type="AlphaFoldDB" id="A0A9W9I1C0"/>
<proteinExistence type="predicted"/>
<protein>
    <submittedName>
        <fullName evidence="3">Uncharacterized protein</fullName>
    </submittedName>
</protein>
<evidence type="ECO:0000256" key="1">
    <source>
        <dbReference type="SAM" id="MobiDB-lite"/>
    </source>
</evidence>
<dbReference type="OrthoDB" id="4207724at2759"/>
<comment type="caution">
    <text evidence="3">The sequence shown here is derived from an EMBL/GenBank/DDBJ whole genome shotgun (WGS) entry which is preliminary data.</text>
</comment>
<feature type="compositionally biased region" description="Basic and acidic residues" evidence="1">
    <location>
        <begin position="362"/>
        <end position="376"/>
    </location>
</feature>
<feature type="region of interest" description="Disordered" evidence="1">
    <location>
        <begin position="357"/>
        <end position="376"/>
    </location>
</feature>
<keyword evidence="4" id="KW-1185">Reference proteome</keyword>
<name>A0A9W9I1C0_9EURO</name>
<feature type="chain" id="PRO_5040790881" evidence="2">
    <location>
        <begin position="19"/>
        <end position="376"/>
    </location>
</feature>
<feature type="compositionally biased region" description="Basic and acidic residues" evidence="1">
    <location>
        <begin position="192"/>
        <end position="238"/>
    </location>
</feature>
<feature type="compositionally biased region" description="Low complexity" evidence="1">
    <location>
        <begin position="117"/>
        <end position="133"/>
    </location>
</feature>
<sequence length="376" mass="40491">MNPYLSWAILLVVAGGLGWYYTNGSTPKPKTPVRAVSEKAEATVAPKKQKRKSKGPEQTAPKKPDVQTVVSPPTTEDEKPGEDIDQKEMARRLAAMKNGTSQAPASTKNQKKKQKKAAAQLENGSHASSTTGADADDDLSPAASPQVNATVPSTGYVSDMLEAPAPGASVLRVTGNVESEPKKQKAQTFKQVETKKQRQQRLKNEARKEQVQEAEEQRRKLLEKQLHSARESERREAARSAPTTNAWQTKNGANGSPKAAPAPAPSTAPVQLLDTFEPTSAPAKKKWDQGLPSEEEQMRILGDAKGTDEWTTVSKKAKKKGGKAEESVSEASASESQPAPVAPVPVEPRVTVTPTYIPDILRSSEKGHPLDSDWAA</sequence>
<evidence type="ECO:0000313" key="3">
    <source>
        <dbReference type="EMBL" id="KAJ5161541.1"/>
    </source>
</evidence>
<feature type="compositionally biased region" description="Polar residues" evidence="1">
    <location>
        <begin position="242"/>
        <end position="254"/>
    </location>
</feature>
<gene>
    <name evidence="3" type="ORF">N7492_006933</name>
</gene>
<accession>A0A9W9I1C0</accession>
<reference evidence="3" key="1">
    <citation type="submission" date="2022-11" db="EMBL/GenBank/DDBJ databases">
        <authorList>
            <person name="Petersen C."/>
        </authorList>
    </citation>
    <scope>NUCLEOTIDE SEQUENCE</scope>
    <source>
        <strain evidence="3">IBT 21917</strain>
    </source>
</reference>
<feature type="compositionally biased region" description="Polar residues" evidence="1">
    <location>
        <begin position="98"/>
        <end position="108"/>
    </location>
</feature>
<feature type="signal peptide" evidence="2">
    <location>
        <begin position="1"/>
        <end position="18"/>
    </location>
</feature>
<feature type="compositionally biased region" description="Basic and acidic residues" evidence="1">
    <location>
        <begin position="76"/>
        <end position="91"/>
    </location>
</feature>
<feature type="compositionally biased region" description="Polar residues" evidence="1">
    <location>
        <begin position="146"/>
        <end position="156"/>
    </location>
</feature>
<feature type="region of interest" description="Disordered" evidence="1">
    <location>
        <begin position="24"/>
        <end position="350"/>
    </location>
</feature>
<evidence type="ECO:0000313" key="4">
    <source>
        <dbReference type="Proteomes" id="UP001146351"/>
    </source>
</evidence>
<reference evidence="3" key="2">
    <citation type="journal article" date="2023" name="IMA Fungus">
        <title>Comparative genomic study of the Penicillium genus elucidates a diverse pangenome and 15 lateral gene transfer events.</title>
        <authorList>
            <person name="Petersen C."/>
            <person name="Sorensen T."/>
            <person name="Nielsen M.R."/>
            <person name="Sondergaard T.E."/>
            <person name="Sorensen J.L."/>
            <person name="Fitzpatrick D.A."/>
            <person name="Frisvad J.C."/>
            <person name="Nielsen K.L."/>
        </authorList>
    </citation>
    <scope>NUCLEOTIDE SEQUENCE</scope>
    <source>
        <strain evidence="3">IBT 21917</strain>
    </source>
</reference>
<dbReference type="Proteomes" id="UP001146351">
    <property type="component" value="Unassembled WGS sequence"/>
</dbReference>
<organism evidence="3 4">
    <name type="scientific">Penicillium capsulatum</name>
    <dbReference type="NCBI Taxonomy" id="69766"/>
    <lineage>
        <taxon>Eukaryota</taxon>
        <taxon>Fungi</taxon>
        <taxon>Dikarya</taxon>
        <taxon>Ascomycota</taxon>
        <taxon>Pezizomycotina</taxon>
        <taxon>Eurotiomycetes</taxon>
        <taxon>Eurotiomycetidae</taxon>
        <taxon>Eurotiales</taxon>
        <taxon>Aspergillaceae</taxon>
        <taxon>Penicillium</taxon>
    </lineage>
</organism>